<evidence type="ECO:0000313" key="2">
    <source>
        <dbReference type="EMBL" id="CAE8633863.1"/>
    </source>
</evidence>
<evidence type="ECO:0000259" key="1">
    <source>
        <dbReference type="Pfam" id="PF07699"/>
    </source>
</evidence>
<accession>A0A813H768</accession>
<protein>
    <recommendedName>
        <fullName evidence="1">Tyrosine-protein kinase ephrin type A/B receptor-like domain-containing protein</fullName>
    </recommendedName>
</protein>
<feature type="non-terminal residue" evidence="2">
    <location>
        <position position="377"/>
    </location>
</feature>
<reference evidence="2" key="1">
    <citation type="submission" date="2021-02" db="EMBL/GenBank/DDBJ databases">
        <authorList>
            <person name="Dougan E. K."/>
            <person name="Rhodes N."/>
            <person name="Thang M."/>
            <person name="Chan C."/>
        </authorList>
    </citation>
    <scope>NUCLEOTIDE SEQUENCE</scope>
</reference>
<dbReference type="Pfam" id="PF07699">
    <property type="entry name" value="Ephrin_rec_like"/>
    <property type="match status" value="2"/>
</dbReference>
<dbReference type="OMA" id="SECAGCP"/>
<dbReference type="Gene3D" id="2.10.50.10">
    <property type="entry name" value="Tumor Necrosis Factor Receptor, subunit A, domain 2"/>
    <property type="match status" value="3"/>
</dbReference>
<dbReference type="AlphaFoldDB" id="A0A813H768"/>
<evidence type="ECO:0000313" key="3">
    <source>
        <dbReference type="Proteomes" id="UP000654075"/>
    </source>
</evidence>
<gene>
    <name evidence="2" type="ORF">PGLA1383_LOCUS49595</name>
</gene>
<keyword evidence="3" id="KW-1185">Reference proteome</keyword>
<organism evidence="2 3">
    <name type="scientific">Polarella glacialis</name>
    <name type="common">Dinoflagellate</name>
    <dbReference type="NCBI Taxonomy" id="89957"/>
    <lineage>
        <taxon>Eukaryota</taxon>
        <taxon>Sar</taxon>
        <taxon>Alveolata</taxon>
        <taxon>Dinophyceae</taxon>
        <taxon>Suessiales</taxon>
        <taxon>Suessiaceae</taxon>
        <taxon>Polarella</taxon>
    </lineage>
</organism>
<dbReference type="OrthoDB" id="413581at2759"/>
<dbReference type="PANTHER" id="PTHR46967">
    <property type="entry name" value="INSULIN-LIKE GROWTH FACTOR BINDING PROTEIN,N-TERMINAL"/>
    <property type="match status" value="1"/>
</dbReference>
<dbReference type="SMART" id="SM01411">
    <property type="entry name" value="Ephrin_rec_like"/>
    <property type="match status" value="4"/>
</dbReference>
<proteinExistence type="predicted"/>
<name>A0A813H768_POLGL</name>
<feature type="domain" description="Tyrosine-protein kinase ephrin type A/B receptor-like" evidence="1">
    <location>
        <begin position="176"/>
        <end position="212"/>
    </location>
</feature>
<dbReference type="InterPro" id="IPR011641">
    <property type="entry name" value="Tyr-kin_ephrin_A/B_rcpt-like"/>
</dbReference>
<dbReference type="Proteomes" id="UP000654075">
    <property type="component" value="Unassembled WGS sequence"/>
</dbReference>
<feature type="domain" description="Tyrosine-protein kinase ephrin type A/B receptor-like" evidence="1">
    <location>
        <begin position="118"/>
        <end position="157"/>
    </location>
</feature>
<sequence length="377" mass="38290">PGQSSCFLCSPGRFSDTSRASECSLCAAGQIASAPSSSMCWDCQPGSYSDASATSCLYCGSGRYNPSTASPDNSSCVRCPAGRASQTAGLIAMNQCRICAAGQFSQAGDVTCSYCVAGTSSWAGNSSCTACAKGTYNKITGTSACSLCPVGTFNDQDELPTTACTFCKAGTYRGEVGGSSASDCRQCSLGTFSAVDGESACDLCPKGSIASSVGLSECAGCPGGSVTPYGAFACCPGHSGHWTVSPAGSLNTPPGKSKTAIQLLTSATNCDDIGDGKFLIIDHVGLNTSLSKVQLVTLDKTSMFSCVELACDDQEFCELRLDTGKDIFSTGEGFTVTALVTSLDSKGDTVQQACSAVAEVLFSGFGCAPDTLQPGPR</sequence>
<feature type="non-terminal residue" evidence="2">
    <location>
        <position position="1"/>
    </location>
</feature>
<dbReference type="EMBL" id="CAJNNV010030847">
    <property type="protein sequence ID" value="CAE8633863.1"/>
    <property type="molecule type" value="Genomic_DNA"/>
</dbReference>
<comment type="caution">
    <text evidence="2">The sequence shown here is derived from an EMBL/GenBank/DDBJ whole genome shotgun (WGS) entry which is preliminary data.</text>
</comment>
<dbReference type="PANTHER" id="PTHR46967:SF1">
    <property type="entry name" value="KERATIN-ASSOCIATED PROTEIN 16-1-LIKE"/>
    <property type="match status" value="1"/>
</dbReference>
<dbReference type="InterPro" id="IPR009030">
    <property type="entry name" value="Growth_fac_rcpt_cys_sf"/>
</dbReference>
<dbReference type="SUPFAM" id="SSF57184">
    <property type="entry name" value="Growth factor receptor domain"/>
    <property type="match status" value="1"/>
</dbReference>